<evidence type="ECO:0000313" key="1">
    <source>
        <dbReference type="EMBL" id="CAH6722539.1"/>
    </source>
</evidence>
<reference evidence="1" key="1">
    <citation type="submission" date="2022-06" db="EMBL/GenBank/DDBJ databases">
        <authorList>
            <person name="Legras J.-L."/>
            <person name="Devillers H."/>
            <person name="Grondin C."/>
        </authorList>
    </citation>
    <scope>NUCLEOTIDE SEQUENCE</scope>
    <source>
        <strain evidence="1">CLIB 1444</strain>
    </source>
</reference>
<proteinExistence type="predicted"/>
<keyword evidence="2" id="KW-1185">Reference proteome</keyword>
<gene>
    <name evidence="1" type="ORF">CLIB1444_10S00738</name>
</gene>
<organism evidence="1 2">
    <name type="scientific">[Candida] jaroonii</name>
    <dbReference type="NCBI Taxonomy" id="467808"/>
    <lineage>
        <taxon>Eukaryota</taxon>
        <taxon>Fungi</taxon>
        <taxon>Dikarya</taxon>
        <taxon>Ascomycota</taxon>
        <taxon>Saccharomycotina</taxon>
        <taxon>Pichiomycetes</taxon>
        <taxon>Debaryomycetaceae</taxon>
        <taxon>Yamadazyma</taxon>
    </lineage>
</organism>
<comment type="caution">
    <text evidence="1">The sequence shown here is derived from an EMBL/GenBank/DDBJ whole genome shotgun (WGS) entry which is preliminary data.</text>
</comment>
<evidence type="ECO:0000313" key="2">
    <source>
        <dbReference type="Proteomes" id="UP001152531"/>
    </source>
</evidence>
<protein>
    <submittedName>
        <fullName evidence="1">Palmitoyltransferase Pfa5p</fullName>
    </submittedName>
</protein>
<dbReference type="EMBL" id="CALSDN010000010">
    <property type="protein sequence ID" value="CAH6722539.1"/>
    <property type="molecule type" value="Genomic_DNA"/>
</dbReference>
<sequence length="356" mass="41669">MTSLPTSKNPIIRLVTPILVILGLGYLDFVAYYSLGYQEIYRYHGKGIAISLWVLISIFQVLTFIYWGAIILAGPGRYPRENPYDLYGTGEGGPVPDYFICDDSGFPIWCSNCQSIKIPRSKHLSRSNRCVPKADHFCLWVGDSLGQNNYRFFLKYLLWFDSYFITILCYLAVYTPSNYQRGEINHNFIVLYVQCGFWILMISLLIGSNILYLMYNMTTIDDLAEKAAKRKNRSKNSESHVDNNVFLNVKHENLRLVIQCSVFDRLYNFGFKHNFINVFLYDNTTQLYSEDKYTTQKFILSIAICFIPFLDIFFRRPKNDNFYPALSPKFQQHIEEKINNKRCYLPSYVSQKEPRE</sequence>
<accession>A0ACA9YBU4</accession>
<dbReference type="Proteomes" id="UP001152531">
    <property type="component" value="Unassembled WGS sequence"/>
</dbReference>
<name>A0ACA9YBU4_9ASCO</name>